<dbReference type="AlphaFoldDB" id="A0A9D3LP95"/>
<evidence type="ECO:0000256" key="1">
    <source>
        <dbReference type="SAM" id="MobiDB-lite"/>
    </source>
</evidence>
<name>A0A9D3LP95_ANGAN</name>
<gene>
    <name evidence="2" type="ORF">ANANG_G00307750</name>
</gene>
<sequence>IGDPNRGEGPQALIRDPNKCEGPLCAGQSQNPDSTEPEAEPEHPIPDWLRNGKASGERPGVHFGEGKEGALGTR</sequence>
<dbReference type="Proteomes" id="UP001044222">
    <property type="component" value="Chromosome 19"/>
</dbReference>
<proteinExistence type="predicted"/>
<feature type="compositionally biased region" description="Basic and acidic residues" evidence="1">
    <location>
        <begin position="55"/>
        <end position="68"/>
    </location>
</feature>
<keyword evidence="3" id="KW-1185">Reference proteome</keyword>
<evidence type="ECO:0000313" key="3">
    <source>
        <dbReference type="Proteomes" id="UP001044222"/>
    </source>
</evidence>
<feature type="non-terminal residue" evidence="2">
    <location>
        <position position="74"/>
    </location>
</feature>
<comment type="caution">
    <text evidence="2">The sequence shown here is derived from an EMBL/GenBank/DDBJ whole genome shotgun (WGS) entry which is preliminary data.</text>
</comment>
<feature type="region of interest" description="Disordered" evidence="1">
    <location>
        <begin position="1"/>
        <end position="74"/>
    </location>
</feature>
<feature type="non-terminal residue" evidence="2">
    <location>
        <position position="1"/>
    </location>
</feature>
<dbReference type="EMBL" id="JAFIRN010000019">
    <property type="protein sequence ID" value="KAG5830213.1"/>
    <property type="molecule type" value="Genomic_DNA"/>
</dbReference>
<organism evidence="2 3">
    <name type="scientific">Anguilla anguilla</name>
    <name type="common">European freshwater eel</name>
    <name type="synonym">Muraena anguilla</name>
    <dbReference type="NCBI Taxonomy" id="7936"/>
    <lineage>
        <taxon>Eukaryota</taxon>
        <taxon>Metazoa</taxon>
        <taxon>Chordata</taxon>
        <taxon>Craniata</taxon>
        <taxon>Vertebrata</taxon>
        <taxon>Euteleostomi</taxon>
        <taxon>Actinopterygii</taxon>
        <taxon>Neopterygii</taxon>
        <taxon>Teleostei</taxon>
        <taxon>Anguilliformes</taxon>
        <taxon>Anguillidae</taxon>
        <taxon>Anguilla</taxon>
    </lineage>
</organism>
<accession>A0A9D3LP95</accession>
<reference evidence="2" key="1">
    <citation type="submission" date="2021-01" db="EMBL/GenBank/DDBJ databases">
        <title>A chromosome-scale assembly of European eel, Anguilla anguilla.</title>
        <authorList>
            <person name="Henkel C."/>
            <person name="Jong-Raadsen S.A."/>
            <person name="Dufour S."/>
            <person name="Weltzien F.-A."/>
            <person name="Palstra A.P."/>
            <person name="Pelster B."/>
            <person name="Spaink H.P."/>
            <person name="Van Den Thillart G.E."/>
            <person name="Jansen H."/>
            <person name="Zahm M."/>
            <person name="Klopp C."/>
            <person name="Cedric C."/>
            <person name="Louis A."/>
            <person name="Berthelot C."/>
            <person name="Parey E."/>
            <person name="Roest Crollius H."/>
            <person name="Montfort J."/>
            <person name="Robinson-Rechavi M."/>
            <person name="Bucao C."/>
            <person name="Bouchez O."/>
            <person name="Gislard M."/>
            <person name="Lluch J."/>
            <person name="Milhes M."/>
            <person name="Lampietro C."/>
            <person name="Lopez Roques C."/>
            <person name="Donnadieu C."/>
            <person name="Braasch I."/>
            <person name="Desvignes T."/>
            <person name="Postlethwait J."/>
            <person name="Bobe J."/>
            <person name="Guiguen Y."/>
            <person name="Dirks R."/>
        </authorList>
    </citation>
    <scope>NUCLEOTIDE SEQUENCE</scope>
    <source>
        <strain evidence="2">Tag_6206</strain>
        <tissue evidence="2">Liver</tissue>
    </source>
</reference>
<evidence type="ECO:0000313" key="2">
    <source>
        <dbReference type="EMBL" id="KAG5830213.1"/>
    </source>
</evidence>
<protein>
    <submittedName>
        <fullName evidence="2">Uncharacterized protein</fullName>
    </submittedName>
</protein>